<proteinExistence type="predicted"/>
<comment type="caution">
    <text evidence="1">The sequence shown here is derived from an EMBL/GenBank/DDBJ whole genome shotgun (WGS) entry which is preliminary data.</text>
</comment>
<dbReference type="EMBL" id="CM046397">
    <property type="protein sequence ID" value="KAI8533339.1"/>
    <property type="molecule type" value="Genomic_DNA"/>
</dbReference>
<reference evidence="1" key="1">
    <citation type="submission" date="2022-02" db="EMBL/GenBank/DDBJ databases">
        <title>Plant Genome Project.</title>
        <authorList>
            <person name="Zhang R.-G."/>
        </authorList>
    </citation>
    <scope>NUCLEOTIDE SEQUENCE</scope>
    <source>
        <strain evidence="1">AT1</strain>
    </source>
</reference>
<accession>A0ACC0LXH8</accession>
<dbReference type="Proteomes" id="UP001062846">
    <property type="component" value="Chromosome 10"/>
</dbReference>
<organism evidence="1 2">
    <name type="scientific">Rhododendron molle</name>
    <name type="common">Chinese azalea</name>
    <name type="synonym">Azalea mollis</name>
    <dbReference type="NCBI Taxonomy" id="49168"/>
    <lineage>
        <taxon>Eukaryota</taxon>
        <taxon>Viridiplantae</taxon>
        <taxon>Streptophyta</taxon>
        <taxon>Embryophyta</taxon>
        <taxon>Tracheophyta</taxon>
        <taxon>Spermatophyta</taxon>
        <taxon>Magnoliopsida</taxon>
        <taxon>eudicotyledons</taxon>
        <taxon>Gunneridae</taxon>
        <taxon>Pentapetalae</taxon>
        <taxon>asterids</taxon>
        <taxon>Ericales</taxon>
        <taxon>Ericaceae</taxon>
        <taxon>Ericoideae</taxon>
        <taxon>Rhodoreae</taxon>
        <taxon>Rhododendron</taxon>
    </lineage>
</organism>
<sequence>MLVVVIDSLIIVMRMQCKMRKTQMQMSMTLIHPYHDEYFCESDYEAKDDDAMFDKNVDAGVEFSGLEDHSLPHDYEYAVEGLINGDGDSDVVSYDELRSQL</sequence>
<gene>
    <name evidence="1" type="ORF">RHMOL_Rhmol10G0001200</name>
</gene>
<name>A0ACC0LXH8_RHOML</name>
<protein>
    <submittedName>
        <fullName evidence="1">Uncharacterized protein</fullName>
    </submittedName>
</protein>
<evidence type="ECO:0000313" key="1">
    <source>
        <dbReference type="EMBL" id="KAI8533339.1"/>
    </source>
</evidence>
<keyword evidence="2" id="KW-1185">Reference proteome</keyword>
<evidence type="ECO:0000313" key="2">
    <source>
        <dbReference type="Proteomes" id="UP001062846"/>
    </source>
</evidence>